<reference evidence="16" key="1">
    <citation type="submission" date="2012-06" db="EMBL/GenBank/DDBJ databases">
        <title>The complete genome of Belliella baltica DSM 15883.</title>
        <authorList>
            <person name="Lucas S."/>
            <person name="Copeland A."/>
            <person name="Lapidus A."/>
            <person name="Goodwin L."/>
            <person name="Pitluck S."/>
            <person name="Peters L."/>
            <person name="Mikhailova N."/>
            <person name="Davenport K."/>
            <person name="Kyrpides N."/>
            <person name="Mavromatis K."/>
            <person name="Pagani I."/>
            <person name="Ivanova N."/>
            <person name="Ovchinnikova G."/>
            <person name="Zeytun A."/>
            <person name="Detter J.C."/>
            <person name="Han C."/>
            <person name="Land M."/>
            <person name="Hauser L."/>
            <person name="Markowitz V."/>
            <person name="Cheng J.-F."/>
            <person name="Hugenholtz P."/>
            <person name="Woyke T."/>
            <person name="Wu D."/>
            <person name="Tindall B."/>
            <person name="Pomrenke H."/>
            <person name="Brambilla E."/>
            <person name="Klenk H.-P."/>
            <person name="Eisen J.A."/>
        </authorList>
    </citation>
    <scope>NUCLEOTIDE SEQUENCE [LARGE SCALE GENOMIC DNA]</scope>
    <source>
        <strain evidence="16">DSM 15883 / CIP 108006 / LMG 21964 / BA134</strain>
    </source>
</reference>
<dbReference type="InterPro" id="IPR035909">
    <property type="entry name" value="CheB_C"/>
</dbReference>
<dbReference type="STRING" id="866536.Belba_2599"/>
<dbReference type="SMART" id="SM00388">
    <property type="entry name" value="HisKA"/>
    <property type="match status" value="1"/>
</dbReference>
<dbReference type="Pfam" id="PF01339">
    <property type="entry name" value="CheB_methylest"/>
    <property type="match status" value="1"/>
</dbReference>
<dbReference type="PRINTS" id="PR00996">
    <property type="entry name" value="CHERMTFRASE"/>
</dbReference>
<keyword evidence="6" id="KW-0949">S-adenosyl-L-methionine</keyword>
<dbReference type="InterPro" id="IPR022641">
    <property type="entry name" value="CheR_N"/>
</dbReference>
<evidence type="ECO:0000256" key="1">
    <source>
        <dbReference type="ARBA" id="ARBA00000085"/>
    </source>
</evidence>
<keyword evidence="16" id="KW-1185">Reference proteome</keyword>
<dbReference type="Gene3D" id="3.30.450.20">
    <property type="entry name" value="PAS domain"/>
    <property type="match status" value="6"/>
</dbReference>
<dbReference type="RefSeq" id="WP_014773099.1">
    <property type="nucleotide sequence ID" value="NC_018010.1"/>
</dbReference>
<dbReference type="InterPro" id="IPR001610">
    <property type="entry name" value="PAC"/>
</dbReference>
<dbReference type="InterPro" id="IPR036804">
    <property type="entry name" value="CheR_N_sf"/>
</dbReference>
<evidence type="ECO:0000256" key="5">
    <source>
        <dbReference type="ARBA" id="ARBA00022679"/>
    </source>
</evidence>
<dbReference type="Pfam" id="PF03705">
    <property type="entry name" value="CheR_N"/>
    <property type="match status" value="1"/>
</dbReference>
<dbReference type="InterPro" id="IPR000700">
    <property type="entry name" value="PAS-assoc_C"/>
</dbReference>
<accession>I3Z7C8</accession>
<evidence type="ECO:0000259" key="13">
    <source>
        <dbReference type="PROSITE" id="PS50122"/>
    </source>
</evidence>
<dbReference type="PANTHER" id="PTHR43304">
    <property type="entry name" value="PHYTOCHROME-LIKE PROTEIN CPH1"/>
    <property type="match status" value="1"/>
</dbReference>
<evidence type="ECO:0000259" key="11">
    <source>
        <dbReference type="PROSITE" id="PS50112"/>
    </source>
</evidence>
<dbReference type="Proteomes" id="UP000006050">
    <property type="component" value="Chromosome"/>
</dbReference>
<dbReference type="SUPFAM" id="SSF53335">
    <property type="entry name" value="S-adenosyl-L-methionine-dependent methyltransferases"/>
    <property type="match status" value="1"/>
</dbReference>
<keyword evidence="5" id="KW-0808">Transferase</keyword>
<dbReference type="GO" id="GO:0000156">
    <property type="term" value="F:phosphorelay response regulator activity"/>
    <property type="evidence" value="ECO:0007669"/>
    <property type="project" value="InterPro"/>
</dbReference>
<dbReference type="InterPro" id="IPR013655">
    <property type="entry name" value="PAS_fold_3"/>
</dbReference>
<dbReference type="NCBIfam" id="TIGR00229">
    <property type="entry name" value="sensory_box"/>
    <property type="match status" value="4"/>
</dbReference>
<dbReference type="PROSITE" id="PS50113">
    <property type="entry name" value="PAC"/>
    <property type="match status" value="3"/>
</dbReference>
<dbReference type="CDD" id="cd00082">
    <property type="entry name" value="HisKA"/>
    <property type="match status" value="1"/>
</dbReference>
<dbReference type="PROSITE" id="PS50122">
    <property type="entry name" value="CHEB"/>
    <property type="match status" value="1"/>
</dbReference>
<dbReference type="InterPro" id="IPR005467">
    <property type="entry name" value="His_kinase_dom"/>
</dbReference>
<keyword evidence="9" id="KW-0175">Coiled coil</keyword>
<keyword evidence="8" id="KW-0145">Chemotaxis</keyword>
<evidence type="ECO:0000256" key="2">
    <source>
        <dbReference type="ARBA" id="ARBA00001541"/>
    </source>
</evidence>
<sequence length="1723" mass="197273">MKVDNRPTNNIPQKKVLKVIAIGASAGGLEALQDFLSHLPPIENVCLIIAQHLSPSHKSMLVSLLTKETKLEVAEAIHGDKLESNKIYITPPDSEITIYKGKIILNKPSSAIGPKPSIDILLKSLSKDFKENVIAVILSGTGSDGAAGIFVVKENKGYVIAQEPHTAKYDGMPISAINTGVVDAILSPDKIGEEILDYIINPNHEIQQSLEAEGTLNKIFQILSDRTGTDFTNYKPATIGRRLNKRLANFHIDNLEDYLQILRNDPKEVDEMFNTILIGVTSFFRDRSAFLALEEQIKKIIASKTKTDTIRIWTPGCSTGEEPYSIAITFDKILREKGLSIPVQIFATDIDDRSIDFARKGIYSEEKISKLPKETLDTYFTPNVEGFTINKNIRGMILFSKHNLIKNPPFFKLDLISCRNLLIYFDNYLQNHLIPLFHYSLLPKGFLFLGKSETVGQFEKLFQTLDGKNKIYQRKPGESLRKSKLQSHPILKTNSQQLESKSNESLVTINDLIKETIFKTYEHPYVIVNDEFEVQEIHGDIRLFLSLTSGKANLNLFKLLNSELQIEVRSILINTIKERKVTKSSIRRFTLFEKTYFVRIIAKPLIFNHKIKDLFLVIFEQLDLEDYVSKGIVTNDSKNENQRVAELENELLATKEQVQTYIEEIETSNEELQSLNEEMQSTNEELQSTNEELETSNEELQSTYEEVQIAYSELKSTHETLELKERELLEKEYNLKALLNNSLQAFLLIDDAYAVIEWNQIANDLWNKLRKANIKKGETILDLISEENLENFIKQIREAFKGKTIKKQLKESSVDKIEYWFEYSITPVQDHTGQVKIISIGLIDITEKIEVSAKLNKSEKLLTSVFNANGTGICITDSSGKFIEVNDEYCKIYGYSKEELLGQHFTKVVPSENREELEKLHDDFIFGKEEMSKEWIAKRKNGALIDIFASPRLLIYEDGSRYKVTSVRDITENKKYKNILQKSSDSALVGGWEYDNITGVFALSEEAKNIFEIPKLTENLYSFSSNMFKDEAKVILDKAMKDALEKGEAFDLEIQGHNTNDDSIWVRITCKPIVYNNKTLKLFGTLQNITQQYFLLKEQKRTSDLLKRTEAISKVGSSEFNLLTKESVWSDEFYRICGLDKDTHRASFDLRISLIHPDDKEYALKIYQDAIEKGGDYELEKRIITPEGIIKHIKSEGTVELNESGIPSRMIGVFKDITEQVRNEKIAKEKEQIFKNLFDNVSHLAVQGLDENGQVVYWNKSSEKLYGYSEKEAVGEIISDLTALDNQKSNLMIELKSMIQTGQNLKSREEIHKKKDGSIVPVFVNYTLIEIPNRPTQIFRFNIDISEAKSATDALIQSNLRYEIATKATSDTIWDWNLETNTVIRAENFKTIFGHEIDKFSSNNKYWLQLIHPDDRRGISRSLNKFLDSDQELWESEFRLIKSNGEYAIVLDKGILLRDSNNKPIRMIGATQDITARKNDEQELLNLSTQLIRRAKDLETSNADLEQFAYVASHDLQEPLRMITGFLSQLQKKYEDILDEKGKKYIYFATDGATRMRQIILDLLDFSRVGRIKENEQNIDINEILENILILNSRLIEEKEAQVSFESMPIVYAQKTPLQQIFQNIINNALKYQKPNQKPIIKIKAEDQGTNWLFSISDNGIGIEKEYLVKVFTIFQRLHTKAEYEGTGLGLAICQKIVQNLGGKIWVESDIGKGSVFYFTIPK</sequence>
<dbReference type="InterPro" id="IPR000673">
    <property type="entry name" value="Sig_transdc_resp-reg_Me-estase"/>
</dbReference>
<dbReference type="eggNOG" id="COG1352">
    <property type="taxonomic scope" value="Bacteria"/>
</dbReference>
<dbReference type="GO" id="GO:0006935">
    <property type="term" value="P:chemotaxis"/>
    <property type="evidence" value="ECO:0007669"/>
    <property type="project" value="UniProtKB-UniRule"/>
</dbReference>
<dbReference type="InterPro" id="IPR036890">
    <property type="entry name" value="HATPase_C_sf"/>
</dbReference>
<name>I3Z7C8_BELBD</name>
<evidence type="ECO:0000256" key="7">
    <source>
        <dbReference type="ARBA" id="ARBA00022777"/>
    </source>
</evidence>
<feature type="domain" description="CheB-type methylesterase" evidence="13">
    <location>
        <begin position="12"/>
        <end position="199"/>
    </location>
</feature>
<dbReference type="Pfam" id="PF00512">
    <property type="entry name" value="HisKA"/>
    <property type="match status" value="1"/>
</dbReference>
<dbReference type="OrthoDB" id="9816309at2"/>
<evidence type="ECO:0000313" key="16">
    <source>
        <dbReference type="Proteomes" id="UP000006050"/>
    </source>
</evidence>
<dbReference type="Gene3D" id="1.10.155.10">
    <property type="entry name" value="Chemotaxis receptor methyltransferase CheR, N-terminal domain"/>
    <property type="match status" value="1"/>
</dbReference>
<organism evidence="15 16">
    <name type="scientific">Belliella baltica (strain DSM 15883 / CIP 108006 / LMG 21964 / BA134)</name>
    <dbReference type="NCBI Taxonomy" id="866536"/>
    <lineage>
        <taxon>Bacteria</taxon>
        <taxon>Pseudomonadati</taxon>
        <taxon>Bacteroidota</taxon>
        <taxon>Cytophagia</taxon>
        <taxon>Cytophagales</taxon>
        <taxon>Cyclobacteriaceae</taxon>
        <taxon>Belliella</taxon>
    </lineage>
</organism>
<evidence type="ECO:0000313" key="15">
    <source>
        <dbReference type="EMBL" id="AFL85146.1"/>
    </source>
</evidence>
<dbReference type="GO" id="GO:0032259">
    <property type="term" value="P:methylation"/>
    <property type="evidence" value="ECO:0007669"/>
    <property type="project" value="UniProtKB-KW"/>
</dbReference>
<dbReference type="Pfam" id="PF02518">
    <property type="entry name" value="HATPase_c"/>
    <property type="match status" value="1"/>
</dbReference>
<feature type="domain" description="PAS" evidence="11">
    <location>
        <begin position="1230"/>
        <end position="1302"/>
    </location>
</feature>
<dbReference type="Gene3D" id="1.10.287.130">
    <property type="match status" value="1"/>
</dbReference>
<dbReference type="InterPro" id="IPR036097">
    <property type="entry name" value="HisK_dim/P_sf"/>
</dbReference>
<evidence type="ECO:0000259" key="12">
    <source>
        <dbReference type="PROSITE" id="PS50113"/>
    </source>
</evidence>
<protein>
    <submittedName>
        <fullName evidence="15">PAS domain S-box</fullName>
    </submittedName>
</protein>
<dbReference type="InterPro" id="IPR035965">
    <property type="entry name" value="PAS-like_dom_sf"/>
</dbReference>
<dbReference type="GO" id="GO:0000155">
    <property type="term" value="F:phosphorelay sensor kinase activity"/>
    <property type="evidence" value="ECO:0007669"/>
    <property type="project" value="InterPro"/>
</dbReference>
<dbReference type="PROSITE" id="PS50123">
    <property type="entry name" value="CHER"/>
    <property type="match status" value="1"/>
</dbReference>
<feature type="domain" description="PAC" evidence="12">
    <location>
        <begin position="1434"/>
        <end position="1486"/>
    </location>
</feature>
<dbReference type="Pfam" id="PF13426">
    <property type="entry name" value="PAS_9"/>
    <property type="match status" value="4"/>
</dbReference>
<dbReference type="Gene3D" id="3.40.50.180">
    <property type="entry name" value="Methylesterase CheB, C-terminal domain"/>
    <property type="match status" value="1"/>
</dbReference>
<dbReference type="PATRIC" id="fig|866536.3.peg.2682"/>
<evidence type="ECO:0000259" key="14">
    <source>
        <dbReference type="PROSITE" id="PS50123"/>
    </source>
</evidence>
<evidence type="ECO:0000256" key="6">
    <source>
        <dbReference type="ARBA" id="ARBA00022691"/>
    </source>
</evidence>
<dbReference type="eggNOG" id="COG4251">
    <property type="taxonomic scope" value="Bacteria"/>
</dbReference>
<dbReference type="eggNOG" id="COG2201">
    <property type="taxonomic scope" value="Bacteria"/>
</dbReference>
<feature type="domain" description="PAC" evidence="12">
    <location>
        <begin position="1177"/>
        <end position="1229"/>
    </location>
</feature>
<dbReference type="SUPFAM" id="SSF47384">
    <property type="entry name" value="Homodimeric domain of signal transducing histidine kinase"/>
    <property type="match status" value="1"/>
</dbReference>
<feature type="domain" description="PAS" evidence="11">
    <location>
        <begin position="858"/>
        <end position="928"/>
    </location>
</feature>
<evidence type="ECO:0000256" key="3">
    <source>
        <dbReference type="ARBA" id="ARBA00022553"/>
    </source>
</evidence>
<evidence type="ECO:0000256" key="8">
    <source>
        <dbReference type="PROSITE-ProRule" id="PRU00050"/>
    </source>
</evidence>
<dbReference type="GO" id="GO:0005737">
    <property type="term" value="C:cytoplasm"/>
    <property type="evidence" value="ECO:0007669"/>
    <property type="project" value="InterPro"/>
</dbReference>
<gene>
    <name evidence="15" type="ordered locus">Belba_2599</name>
</gene>
<dbReference type="Gene3D" id="3.40.50.150">
    <property type="entry name" value="Vaccinia Virus protein VP39"/>
    <property type="match status" value="1"/>
</dbReference>
<dbReference type="SMART" id="SM00138">
    <property type="entry name" value="MeTrc"/>
    <property type="match status" value="1"/>
</dbReference>
<dbReference type="PROSITE" id="PS50109">
    <property type="entry name" value="HIS_KIN"/>
    <property type="match status" value="1"/>
</dbReference>
<feature type="active site" evidence="8">
    <location>
        <position position="52"/>
    </location>
</feature>
<dbReference type="InterPro" id="IPR029063">
    <property type="entry name" value="SAM-dependent_MTases_sf"/>
</dbReference>
<dbReference type="SMART" id="SM00091">
    <property type="entry name" value="PAS"/>
    <property type="match status" value="4"/>
</dbReference>
<keyword evidence="7" id="KW-0418">Kinase</keyword>
<evidence type="ECO:0000256" key="9">
    <source>
        <dbReference type="SAM" id="Coils"/>
    </source>
</evidence>
<dbReference type="EMBL" id="CP003281">
    <property type="protein sequence ID" value="AFL85146.1"/>
    <property type="molecule type" value="Genomic_DNA"/>
</dbReference>
<dbReference type="InterPro" id="IPR000014">
    <property type="entry name" value="PAS"/>
</dbReference>
<dbReference type="SUPFAM" id="SSF47757">
    <property type="entry name" value="Chemotaxis receptor methyltransferase CheR, N-terminal domain"/>
    <property type="match status" value="1"/>
</dbReference>
<comment type="catalytic activity">
    <reaction evidence="2">
        <text>L-glutamyl-[protein] + S-adenosyl-L-methionine = [protein]-L-glutamate 5-O-methyl ester + S-adenosyl-L-homocysteine</text>
        <dbReference type="Rhea" id="RHEA:24452"/>
        <dbReference type="Rhea" id="RHEA-COMP:10208"/>
        <dbReference type="Rhea" id="RHEA-COMP:10311"/>
        <dbReference type="ChEBI" id="CHEBI:29973"/>
        <dbReference type="ChEBI" id="CHEBI:57856"/>
        <dbReference type="ChEBI" id="CHEBI:59789"/>
        <dbReference type="ChEBI" id="CHEBI:82795"/>
        <dbReference type="EC" id="2.1.1.80"/>
    </reaction>
</comment>
<dbReference type="InterPro" id="IPR003594">
    <property type="entry name" value="HATPase_dom"/>
</dbReference>
<dbReference type="InterPro" id="IPR022642">
    <property type="entry name" value="CheR_C"/>
</dbReference>
<evidence type="ECO:0000256" key="4">
    <source>
        <dbReference type="ARBA" id="ARBA00022603"/>
    </source>
</evidence>
<proteinExistence type="predicted"/>
<feature type="domain" description="PAC" evidence="12">
    <location>
        <begin position="803"/>
        <end position="857"/>
    </location>
</feature>
<dbReference type="FunFam" id="3.30.565.10:FF:000006">
    <property type="entry name" value="Sensor histidine kinase WalK"/>
    <property type="match status" value="1"/>
</dbReference>
<dbReference type="SUPFAM" id="SSF55785">
    <property type="entry name" value="PYP-like sensor domain (PAS domain)"/>
    <property type="match status" value="6"/>
</dbReference>
<dbReference type="InterPro" id="IPR052162">
    <property type="entry name" value="Sensor_kinase/Photoreceptor"/>
</dbReference>
<comment type="catalytic activity">
    <reaction evidence="1">
        <text>ATP + protein L-histidine = ADP + protein N-phospho-L-histidine.</text>
        <dbReference type="EC" id="2.7.13.3"/>
    </reaction>
</comment>
<feature type="domain" description="Histidine kinase" evidence="10">
    <location>
        <begin position="1511"/>
        <end position="1723"/>
    </location>
</feature>
<dbReference type="CDD" id="cd00130">
    <property type="entry name" value="PAS"/>
    <property type="match status" value="4"/>
</dbReference>
<dbReference type="PANTHER" id="PTHR43304:SF1">
    <property type="entry name" value="PAC DOMAIN-CONTAINING PROTEIN"/>
    <property type="match status" value="1"/>
</dbReference>
<dbReference type="HOGENOM" id="CLU_000892_2_4_10"/>
<keyword evidence="4" id="KW-0489">Methyltransferase</keyword>
<feature type="active site" evidence="8">
    <location>
        <position position="144"/>
    </location>
</feature>
<dbReference type="CDD" id="cd16434">
    <property type="entry name" value="CheB-CheR_fusion"/>
    <property type="match status" value="1"/>
</dbReference>
<feature type="active site" evidence="8">
    <location>
        <position position="25"/>
    </location>
</feature>
<dbReference type="InterPro" id="IPR003661">
    <property type="entry name" value="HisK_dim/P_dom"/>
</dbReference>
<evidence type="ECO:0000259" key="10">
    <source>
        <dbReference type="PROSITE" id="PS50109"/>
    </source>
</evidence>
<dbReference type="Gene3D" id="3.30.565.10">
    <property type="entry name" value="Histidine kinase-like ATPase, C-terminal domain"/>
    <property type="match status" value="1"/>
</dbReference>
<keyword evidence="3" id="KW-0597">Phosphoprotein</keyword>
<dbReference type="PROSITE" id="PS50112">
    <property type="entry name" value="PAS"/>
    <property type="match status" value="3"/>
</dbReference>
<dbReference type="Gene3D" id="2.10.70.100">
    <property type="match status" value="1"/>
</dbReference>
<dbReference type="InterPro" id="IPR000780">
    <property type="entry name" value="CheR_MeTrfase"/>
</dbReference>
<feature type="domain" description="PAS" evidence="11">
    <location>
        <begin position="1358"/>
        <end position="1430"/>
    </location>
</feature>
<dbReference type="Pfam" id="PF08447">
    <property type="entry name" value="PAS_3"/>
    <property type="match status" value="2"/>
</dbReference>
<dbReference type="SMART" id="SM00086">
    <property type="entry name" value="PAC"/>
    <property type="match status" value="6"/>
</dbReference>
<dbReference type="GO" id="GO:0008983">
    <property type="term" value="F:protein-glutamate O-methyltransferase activity"/>
    <property type="evidence" value="ECO:0007669"/>
    <property type="project" value="UniProtKB-EC"/>
</dbReference>
<dbReference type="Pfam" id="PF01739">
    <property type="entry name" value="CheR"/>
    <property type="match status" value="1"/>
</dbReference>
<dbReference type="SMART" id="SM00387">
    <property type="entry name" value="HATPase_c"/>
    <property type="match status" value="1"/>
</dbReference>
<dbReference type="GO" id="GO:0008984">
    <property type="term" value="F:protein-glutamate methylesterase activity"/>
    <property type="evidence" value="ECO:0007669"/>
    <property type="project" value="InterPro"/>
</dbReference>
<feature type="domain" description="CheR-type methyltransferase" evidence="14">
    <location>
        <begin position="216"/>
        <end position="478"/>
    </location>
</feature>
<dbReference type="eggNOG" id="COG3829">
    <property type="taxonomic scope" value="Bacteria"/>
</dbReference>
<dbReference type="SUPFAM" id="SSF52738">
    <property type="entry name" value="Methylesterase CheB, C-terminal domain"/>
    <property type="match status" value="1"/>
</dbReference>
<keyword evidence="8" id="KW-0378">Hydrolase</keyword>
<feature type="coiled-coil region" evidence="9">
    <location>
        <begin position="637"/>
        <end position="741"/>
    </location>
</feature>
<dbReference type="SUPFAM" id="SSF55874">
    <property type="entry name" value="ATPase domain of HSP90 chaperone/DNA topoisomerase II/histidine kinase"/>
    <property type="match status" value="1"/>
</dbReference>
<dbReference type="KEGG" id="bbd:Belba_2599"/>